<evidence type="ECO:0000313" key="2">
    <source>
        <dbReference type="Proteomes" id="UP001159405"/>
    </source>
</evidence>
<dbReference type="PANTHER" id="PTHR35450">
    <property type="entry name" value="REVERSE TRANSCRIPTASE DOMAIN-CONTAINING PROTEIN"/>
    <property type="match status" value="1"/>
</dbReference>
<dbReference type="PANTHER" id="PTHR35450:SF2">
    <property type="entry name" value="REVERSE TRANSCRIPTASE DOMAIN-CONTAINING PROTEIN"/>
    <property type="match status" value="1"/>
</dbReference>
<comment type="caution">
    <text evidence="1">The sequence shown here is derived from an EMBL/GenBank/DDBJ whole genome shotgun (WGS) entry which is preliminary data.</text>
</comment>
<dbReference type="Proteomes" id="UP001159405">
    <property type="component" value="Unassembled WGS sequence"/>
</dbReference>
<organism evidence="1 2">
    <name type="scientific">Porites lobata</name>
    <dbReference type="NCBI Taxonomy" id="104759"/>
    <lineage>
        <taxon>Eukaryota</taxon>
        <taxon>Metazoa</taxon>
        <taxon>Cnidaria</taxon>
        <taxon>Anthozoa</taxon>
        <taxon>Hexacorallia</taxon>
        <taxon>Scleractinia</taxon>
        <taxon>Fungiina</taxon>
        <taxon>Poritidae</taxon>
        <taxon>Porites</taxon>
    </lineage>
</organism>
<proteinExistence type="predicted"/>
<name>A0ABN8NFX0_9CNID</name>
<reference evidence="1 2" key="1">
    <citation type="submission" date="2022-05" db="EMBL/GenBank/DDBJ databases">
        <authorList>
            <consortium name="Genoscope - CEA"/>
            <person name="William W."/>
        </authorList>
    </citation>
    <scope>NUCLEOTIDE SEQUENCE [LARGE SCALE GENOMIC DNA]</scope>
</reference>
<sequence>MLLYGQFARQSEDQRNDETWTWLKEGKLNRETESLIVAAQDQAIRTNYVKATIDRSQTDPKCKIFNQNNETISHYCNVLENEDHKILLDFSIRTDHEIEARRPDLLIINKRENNCQIIDVAIPDDGRVRAKEDEKVEKYQDSLQKSERYGA</sequence>
<protein>
    <submittedName>
        <fullName evidence="1">Uncharacterized protein</fullName>
    </submittedName>
</protein>
<keyword evidence="2" id="KW-1185">Reference proteome</keyword>
<accession>A0ABN8NFX0</accession>
<evidence type="ECO:0000313" key="1">
    <source>
        <dbReference type="EMBL" id="CAH3107796.1"/>
    </source>
</evidence>
<gene>
    <name evidence="1" type="ORF">PLOB_00016878</name>
</gene>
<dbReference type="EMBL" id="CALNXK010000020">
    <property type="protein sequence ID" value="CAH3107796.1"/>
    <property type="molecule type" value="Genomic_DNA"/>
</dbReference>